<dbReference type="EMBL" id="SJPO01000011">
    <property type="protein sequence ID" value="TWT72685.1"/>
    <property type="molecule type" value="Genomic_DNA"/>
</dbReference>
<dbReference type="InterPro" id="IPR040572">
    <property type="entry name" value="TackOD1"/>
</dbReference>
<dbReference type="AlphaFoldDB" id="A0A5C5YEF3"/>
<dbReference type="Pfam" id="PF18551">
    <property type="entry name" value="TackOD1"/>
    <property type="match status" value="1"/>
</dbReference>
<dbReference type="Proteomes" id="UP000318478">
    <property type="component" value="Unassembled WGS sequence"/>
</dbReference>
<feature type="domain" description="Response regulatory" evidence="2">
    <location>
        <begin position="29"/>
        <end position="146"/>
    </location>
</feature>
<dbReference type="OrthoDB" id="283781at2"/>
<reference evidence="3 4" key="1">
    <citation type="submission" date="2019-02" db="EMBL/GenBank/DDBJ databases">
        <title>Deep-cultivation of Planctomycetes and their phenomic and genomic characterization uncovers novel biology.</title>
        <authorList>
            <person name="Wiegand S."/>
            <person name="Jogler M."/>
            <person name="Boedeker C."/>
            <person name="Pinto D."/>
            <person name="Vollmers J."/>
            <person name="Rivas-Marin E."/>
            <person name="Kohn T."/>
            <person name="Peeters S.H."/>
            <person name="Heuer A."/>
            <person name="Rast P."/>
            <person name="Oberbeckmann S."/>
            <person name="Bunk B."/>
            <person name="Jeske O."/>
            <person name="Meyerdierks A."/>
            <person name="Storesund J.E."/>
            <person name="Kallscheuer N."/>
            <person name="Luecker S."/>
            <person name="Lage O.M."/>
            <person name="Pohl T."/>
            <person name="Merkel B.J."/>
            <person name="Hornburger P."/>
            <person name="Mueller R.-W."/>
            <person name="Bruemmer F."/>
            <person name="Labrenz M."/>
            <person name="Spormann A.M."/>
            <person name="Op Den Camp H."/>
            <person name="Overmann J."/>
            <person name="Amann R."/>
            <person name="Jetten M.S.M."/>
            <person name="Mascher T."/>
            <person name="Medema M.H."/>
            <person name="Devos D.P."/>
            <person name="Kaster A.-K."/>
            <person name="Ovreas L."/>
            <person name="Rohde M."/>
            <person name="Galperin M.Y."/>
            <person name="Jogler C."/>
        </authorList>
    </citation>
    <scope>NUCLEOTIDE SEQUENCE [LARGE SCALE GENOMIC DNA]</scope>
    <source>
        <strain evidence="3 4">Pla123a</strain>
    </source>
</reference>
<evidence type="ECO:0000256" key="1">
    <source>
        <dbReference type="PROSITE-ProRule" id="PRU00169"/>
    </source>
</evidence>
<evidence type="ECO:0000313" key="3">
    <source>
        <dbReference type="EMBL" id="TWT72685.1"/>
    </source>
</evidence>
<accession>A0A5C5YEF3</accession>
<gene>
    <name evidence="3" type="ORF">Pla123a_39830</name>
</gene>
<proteinExistence type="predicted"/>
<dbReference type="GO" id="GO:0000160">
    <property type="term" value="P:phosphorelay signal transduction system"/>
    <property type="evidence" value="ECO:0007669"/>
    <property type="project" value="InterPro"/>
</dbReference>
<protein>
    <recommendedName>
        <fullName evidence="2">Response regulatory domain-containing protein</fullName>
    </recommendedName>
</protein>
<evidence type="ECO:0000313" key="4">
    <source>
        <dbReference type="Proteomes" id="UP000318478"/>
    </source>
</evidence>
<comment type="caution">
    <text evidence="1">Lacks conserved residue(s) required for the propagation of feature annotation.</text>
</comment>
<dbReference type="InterPro" id="IPR001789">
    <property type="entry name" value="Sig_transdc_resp-reg_receiver"/>
</dbReference>
<keyword evidence="4" id="KW-1185">Reference proteome</keyword>
<dbReference type="InterPro" id="IPR011006">
    <property type="entry name" value="CheY-like_superfamily"/>
</dbReference>
<comment type="caution">
    <text evidence="3">The sequence shown here is derived from an EMBL/GenBank/DDBJ whole genome shotgun (WGS) entry which is preliminary data.</text>
</comment>
<organism evidence="3 4">
    <name type="scientific">Posidoniimonas polymericola</name>
    <dbReference type="NCBI Taxonomy" id="2528002"/>
    <lineage>
        <taxon>Bacteria</taxon>
        <taxon>Pseudomonadati</taxon>
        <taxon>Planctomycetota</taxon>
        <taxon>Planctomycetia</taxon>
        <taxon>Pirellulales</taxon>
        <taxon>Lacipirellulaceae</taxon>
        <taxon>Posidoniimonas</taxon>
    </lineage>
</organism>
<sequence length="424" mass="45938">MSQEAITPTAPPLSVAAPTAAAGGLSPWRVLHVEPNLLDAMKLKLALHDRLPVDSQLMHVSTYEAAEAHLAVELVDAVLVGYSFGEAESDESLRRIVQGCSGAPVVVLSVDSHTEAVMRAGRLGAQEFLPKEQMTGERLASLLWPLIVSDADQNAAGPAERRKAGRHECSAAAVVLSVTPDGRPGVETPARLVNLSRIGLGLLVDQDPQAIPDRCVVGVEGPDGQYRYATVEWRQRRLALPSVHLGGRFVTGDEDLLDPRQLTPRLDPQRLTYAPPMDPALLQAWASRGVLRSRVVDRVKSCPECYSLLSYRDGCQACGSFDTEPTRLIHHFACAHVGPEAEFGLGAPACPKCRNAKLVVGADFEYIEGPHKCRECSWSDAELSLIAECMSCGKRADAREAIEKDVVAYYVNRLDPMALVEDAR</sequence>
<dbReference type="RefSeq" id="WP_146590189.1">
    <property type="nucleotide sequence ID" value="NZ_SJPO01000011.1"/>
</dbReference>
<dbReference type="SUPFAM" id="SSF52172">
    <property type="entry name" value="CheY-like"/>
    <property type="match status" value="1"/>
</dbReference>
<name>A0A5C5YEF3_9BACT</name>
<dbReference type="Gene3D" id="3.40.50.2300">
    <property type="match status" value="1"/>
</dbReference>
<evidence type="ECO:0000259" key="2">
    <source>
        <dbReference type="PROSITE" id="PS50110"/>
    </source>
</evidence>
<dbReference type="PROSITE" id="PS50110">
    <property type="entry name" value="RESPONSE_REGULATORY"/>
    <property type="match status" value="1"/>
</dbReference>